<dbReference type="EMBL" id="SWFS01000300">
    <property type="protein sequence ID" value="KAA8910839.1"/>
    <property type="molecule type" value="Genomic_DNA"/>
</dbReference>
<evidence type="ECO:0000256" key="6">
    <source>
        <dbReference type="ARBA" id="ARBA00040155"/>
    </source>
</evidence>
<sequence>MQGKPVLATGPSFLQDGNTRGDINVKDGHTEADTAAVGAGDVLWRVYGRVSAGDDSYASPYGKGCRAGAEEPDLAGRTFVDDTSGVHADDVEQRDDIPGVADGDRGGRPVGCDLHALVDEWRDWVQNTDEGGFHSSLSPLLYSLSSSTVICVLLNLVIFDGPRRPFLQKFSITLSSVYLLTGFIFATRKLELQYNEGFQEGNLLRYELETSRAINILHVIFDTILLSMEVQTLMSLFPRQKEKRLIFWVGGALIVVSQVLWSVSVFDPNSNRKESALPAFVYLFQISISIMYFGCVVYYAVTKHRSAFNRSLGFFSFVSMLASVAPIALFIVDVGGWWVVEWTDSVSWLTSILSIVTVWEWARRVESRERHREKDRVLGRQIYEDEGQVLPKIFRSKSSSDDSDDRHNEDNDESGGAIELENLSQEEQTSPTRTKAREIVMNRMVMDNTPLEDNTDNPDAHRWYQTFRRAIISPFLWISDQIIELGYFGISRDSKSPASDNNNPQTTWDHPNDTESNHTTSSRQQMPRFVH</sequence>
<feature type="region of interest" description="Disordered" evidence="7">
    <location>
        <begin position="494"/>
        <end position="531"/>
    </location>
</feature>
<dbReference type="Proteomes" id="UP000761534">
    <property type="component" value="Unassembled WGS sequence"/>
</dbReference>
<evidence type="ECO:0000313" key="10">
    <source>
        <dbReference type="Proteomes" id="UP000761534"/>
    </source>
</evidence>
<dbReference type="OrthoDB" id="5393256at2759"/>
<dbReference type="PANTHER" id="PTHR35779:SF1">
    <property type="entry name" value="PH-RESPONSE REGULATOR PROTEIN PALH_RIM21"/>
    <property type="match status" value="1"/>
</dbReference>
<comment type="similarity">
    <text evidence="5">Belongs to the palH/RIM21 family.</text>
</comment>
<dbReference type="VEuPathDB" id="FungiDB:TRICI_004027"/>
<feature type="transmembrane region" description="Helical" evidence="8">
    <location>
        <begin position="313"/>
        <end position="339"/>
    </location>
</feature>
<feature type="compositionally biased region" description="Basic and acidic residues" evidence="7">
    <location>
        <begin position="398"/>
        <end position="409"/>
    </location>
</feature>
<feature type="transmembrane region" description="Helical" evidence="8">
    <location>
        <begin position="140"/>
        <end position="159"/>
    </location>
</feature>
<dbReference type="AlphaFoldDB" id="A0A642V291"/>
<feature type="region of interest" description="Disordered" evidence="7">
    <location>
        <begin position="394"/>
        <end position="441"/>
    </location>
</feature>
<keyword evidence="10" id="KW-1185">Reference proteome</keyword>
<organism evidence="9 10">
    <name type="scientific">Trichomonascus ciferrii</name>
    <dbReference type="NCBI Taxonomy" id="44093"/>
    <lineage>
        <taxon>Eukaryota</taxon>
        <taxon>Fungi</taxon>
        <taxon>Dikarya</taxon>
        <taxon>Ascomycota</taxon>
        <taxon>Saccharomycotina</taxon>
        <taxon>Dipodascomycetes</taxon>
        <taxon>Dipodascales</taxon>
        <taxon>Trichomonascaceae</taxon>
        <taxon>Trichomonascus</taxon>
        <taxon>Trichomonascus ciferrii complex</taxon>
    </lineage>
</organism>
<evidence type="ECO:0000256" key="8">
    <source>
        <dbReference type="SAM" id="Phobius"/>
    </source>
</evidence>
<dbReference type="InterPro" id="IPR014844">
    <property type="entry name" value="PalH"/>
</dbReference>
<keyword evidence="2 8" id="KW-0812">Transmembrane</keyword>
<feature type="transmembrane region" description="Helical" evidence="8">
    <location>
        <begin position="245"/>
        <end position="264"/>
    </location>
</feature>
<dbReference type="PANTHER" id="PTHR35779">
    <property type="entry name" value="PH-RESPONSE REGULATOR PROTEIN PALH/RIM21"/>
    <property type="match status" value="1"/>
</dbReference>
<evidence type="ECO:0000256" key="4">
    <source>
        <dbReference type="ARBA" id="ARBA00023136"/>
    </source>
</evidence>
<evidence type="ECO:0000256" key="7">
    <source>
        <dbReference type="SAM" id="MobiDB-lite"/>
    </source>
</evidence>
<dbReference type="InterPro" id="IPR036259">
    <property type="entry name" value="MFS_trans_sf"/>
</dbReference>
<feature type="transmembrane region" description="Helical" evidence="8">
    <location>
        <begin position="276"/>
        <end position="301"/>
    </location>
</feature>
<feature type="transmembrane region" description="Helical" evidence="8">
    <location>
        <begin position="213"/>
        <end position="233"/>
    </location>
</feature>
<name>A0A642V291_9ASCO</name>
<protein>
    <recommendedName>
        <fullName evidence="6">pH-response regulator protein palH/RIM21</fullName>
    </recommendedName>
</protein>
<evidence type="ECO:0000313" key="9">
    <source>
        <dbReference type="EMBL" id="KAA8910839.1"/>
    </source>
</evidence>
<dbReference type="SUPFAM" id="SSF103473">
    <property type="entry name" value="MFS general substrate transporter"/>
    <property type="match status" value="1"/>
</dbReference>
<proteinExistence type="inferred from homology"/>
<evidence type="ECO:0000256" key="3">
    <source>
        <dbReference type="ARBA" id="ARBA00022989"/>
    </source>
</evidence>
<accession>A0A642V291</accession>
<gene>
    <name evidence="9" type="ORF">TRICI_004027</name>
</gene>
<feature type="region of interest" description="Disordered" evidence="7">
    <location>
        <begin position="1"/>
        <end position="22"/>
    </location>
</feature>
<evidence type="ECO:0000256" key="1">
    <source>
        <dbReference type="ARBA" id="ARBA00004141"/>
    </source>
</evidence>
<dbReference type="Pfam" id="PF08733">
    <property type="entry name" value="PalH"/>
    <property type="match status" value="1"/>
</dbReference>
<dbReference type="GO" id="GO:0005886">
    <property type="term" value="C:plasma membrane"/>
    <property type="evidence" value="ECO:0007669"/>
    <property type="project" value="TreeGrafter"/>
</dbReference>
<comment type="subcellular location">
    <subcellularLocation>
        <location evidence="1">Membrane</location>
        <topology evidence="1">Multi-pass membrane protein</topology>
    </subcellularLocation>
</comment>
<comment type="caution">
    <text evidence="9">The sequence shown here is derived from an EMBL/GenBank/DDBJ whole genome shotgun (WGS) entry which is preliminary data.</text>
</comment>
<feature type="transmembrane region" description="Helical" evidence="8">
    <location>
        <begin position="345"/>
        <end position="362"/>
    </location>
</feature>
<feature type="compositionally biased region" description="Polar residues" evidence="7">
    <location>
        <begin position="496"/>
        <end position="509"/>
    </location>
</feature>
<evidence type="ECO:0000256" key="5">
    <source>
        <dbReference type="ARBA" id="ARBA00038109"/>
    </source>
</evidence>
<feature type="compositionally biased region" description="Polar residues" evidence="7">
    <location>
        <begin position="422"/>
        <end position="433"/>
    </location>
</feature>
<keyword evidence="4 8" id="KW-0472">Membrane</keyword>
<keyword evidence="3 8" id="KW-1133">Transmembrane helix</keyword>
<feature type="transmembrane region" description="Helical" evidence="8">
    <location>
        <begin position="166"/>
        <end position="186"/>
    </location>
</feature>
<reference evidence="9" key="1">
    <citation type="journal article" date="2019" name="G3 (Bethesda)">
        <title>Genome Assemblies of Two Rare Opportunistic Yeast Pathogens: Diutina rugosa (syn. Candida rugosa) and Trichomonascus ciferrii (syn. Candida ciferrii).</title>
        <authorList>
            <person name="Mixao V."/>
            <person name="Saus E."/>
            <person name="Hansen A.P."/>
            <person name="Lass-Florl C."/>
            <person name="Gabaldon T."/>
        </authorList>
    </citation>
    <scope>NUCLEOTIDE SEQUENCE</scope>
    <source>
        <strain evidence="9">CBS 4856</strain>
    </source>
</reference>
<dbReference type="GO" id="GO:0071467">
    <property type="term" value="P:cellular response to pH"/>
    <property type="evidence" value="ECO:0007669"/>
    <property type="project" value="TreeGrafter"/>
</dbReference>
<evidence type="ECO:0000256" key="2">
    <source>
        <dbReference type="ARBA" id="ARBA00022692"/>
    </source>
</evidence>